<dbReference type="InterPro" id="IPR000577">
    <property type="entry name" value="Carb_kinase_FGGY"/>
</dbReference>
<keyword evidence="6" id="KW-1185">Reference proteome</keyword>
<dbReference type="EMBL" id="CP006939">
    <property type="protein sequence ID" value="AHC15096.1"/>
    <property type="molecule type" value="Genomic_DNA"/>
</dbReference>
<dbReference type="STRING" id="1307761.L21SP2_1717"/>
<dbReference type="CDD" id="cd00366">
    <property type="entry name" value="ASKHA_NBD_FGGY"/>
    <property type="match status" value="1"/>
</dbReference>
<dbReference type="Pfam" id="PF02782">
    <property type="entry name" value="FGGY_C"/>
    <property type="match status" value="1"/>
</dbReference>
<proteinExistence type="inferred from homology"/>
<dbReference type="HOGENOM" id="CLU_009281_3_3_12"/>
<accession>V5WIW4</accession>
<sequence length="482" mass="53221">MEGIFALDFGTSSLKAGLIGPGGNLLWSSSRVFPQVPDYSNWHSNQWLFTLEQVFSEFNRDRERLNLDHPEGVVVSGNGPTMVLLGKNYSRQRRGNWPVLLWMTSPDEAREGEPSFYLPKLNHVSSSDPALFQETTRVMSGPEYISWVISGSEHTISPHGEFQPYIWTGEGVRNYGFPPELFPPFVRPGTVTGEVDGVGSAITGLKEGTPVIAGGSDFFMSLLGTGVIEEGLTCDRAGTSEGINYCSASPVDNPHLRTLPHIIEGKYNVAGILSSTGRMFEWFRTFSHQRSTSYQEMMEAISRVSLDAPAPWFFPSVHHGSSWDFKGGIFAGLQPEHSSAELGRAVVHAIGFSIRSALEYLSGENCKVNEMRSCGGQAKNPLWCQMKADITGVRILVPRIKDAELSGCAVLGYSALGRFSGIAEAVEGLVSIEHVYEPDTGRSRQYQKKYIAWRESYEYIQEAAVHLPYLQDEAEQEDSGGR</sequence>
<protein>
    <recommendedName>
        <fullName evidence="4">Carbohydrate kinase FGGY C-terminal domain-containing protein</fullName>
    </recommendedName>
</protein>
<evidence type="ECO:0000256" key="1">
    <source>
        <dbReference type="ARBA" id="ARBA00009156"/>
    </source>
</evidence>
<dbReference type="PATRIC" id="fig|1307761.3.peg.1711"/>
<dbReference type="Proteomes" id="UP000018680">
    <property type="component" value="Chromosome"/>
</dbReference>
<feature type="domain" description="Carbohydrate kinase FGGY C-terminal" evidence="4">
    <location>
        <begin position="237"/>
        <end position="415"/>
    </location>
</feature>
<reference evidence="5 6" key="1">
    <citation type="journal article" date="2015" name="Stand. Genomic Sci.">
        <title>Complete genome sequence and description of Salinispira pacifica gen. nov., sp. nov., a novel spirochaete isolated form a hypersaline microbial mat.</title>
        <authorList>
            <person name="Ben Hania W."/>
            <person name="Joseph M."/>
            <person name="Schumann P."/>
            <person name="Bunk B."/>
            <person name="Fiebig A."/>
            <person name="Sproer C."/>
            <person name="Klenk H.P."/>
            <person name="Fardeau M.L."/>
            <person name="Spring S."/>
        </authorList>
    </citation>
    <scope>NUCLEOTIDE SEQUENCE [LARGE SCALE GENOMIC DNA]</scope>
    <source>
        <strain evidence="5 6">L21-RPul-D2</strain>
    </source>
</reference>
<keyword evidence="3" id="KW-0418">Kinase</keyword>
<dbReference type="GO" id="GO:0005975">
    <property type="term" value="P:carbohydrate metabolic process"/>
    <property type="evidence" value="ECO:0007669"/>
    <property type="project" value="InterPro"/>
</dbReference>
<evidence type="ECO:0000313" key="5">
    <source>
        <dbReference type="EMBL" id="AHC15096.1"/>
    </source>
</evidence>
<evidence type="ECO:0000256" key="2">
    <source>
        <dbReference type="ARBA" id="ARBA00022679"/>
    </source>
</evidence>
<dbReference type="GO" id="GO:0016301">
    <property type="term" value="F:kinase activity"/>
    <property type="evidence" value="ECO:0007669"/>
    <property type="project" value="UniProtKB-KW"/>
</dbReference>
<dbReference type="SUPFAM" id="SSF53067">
    <property type="entry name" value="Actin-like ATPase domain"/>
    <property type="match status" value="2"/>
</dbReference>
<gene>
    <name evidence="5" type="ORF">L21SP2_1717</name>
</gene>
<dbReference type="OrthoDB" id="9805576at2"/>
<evidence type="ECO:0000313" key="6">
    <source>
        <dbReference type="Proteomes" id="UP000018680"/>
    </source>
</evidence>
<dbReference type="PANTHER" id="PTHR43095:SF3">
    <property type="entry name" value="L-XYLULOSE_3-KETO-L-GULONATE KINASE"/>
    <property type="match status" value="1"/>
</dbReference>
<dbReference type="InterPro" id="IPR043129">
    <property type="entry name" value="ATPase_NBD"/>
</dbReference>
<dbReference type="InterPro" id="IPR018485">
    <property type="entry name" value="FGGY_C"/>
</dbReference>
<dbReference type="eggNOG" id="COG1070">
    <property type="taxonomic scope" value="Bacteria"/>
</dbReference>
<dbReference type="KEGG" id="slr:L21SP2_1717"/>
<evidence type="ECO:0000259" key="4">
    <source>
        <dbReference type="Pfam" id="PF02782"/>
    </source>
</evidence>
<dbReference type="Gene3D" id="3.30.420.40">
    <property type="match status" value="3"/>
</dbReference>
<dbReference type="PIRSF" id="PIRSF000538">
    <property type="entry name" value="GlpK"/>
    <property type="match status" value="1"/>
</dbReference>
<dbReference type="PANTHER" id="PTHR43095">
    <property type="entry name" value="SUGAR KINASE"/>
    <property type="match status" value="1"/>
</dbReference>
<keyword evidence="2" id="KW-0808">Transferase</keyword>
<comment type="similarity">
    <text evidence="1">Belongs to the FGGY kinase family.</text>
</comment>
<name>V5WIW4_9SPIO</name>
<dbReference type="RefSeq" id="WP_024268015.1">
    <property type="nucleotide sequence ID" value="NC_023035.1"/>
</dbReference>
<dbReference type="AlphaFoldDB" id="V5WIW4"/>
<organism evidence="5 6">
    <name type="scientific">Salinispira pacifica</name>
    <dbReference type="NCBI Taxonomy" id="1307761"/>
    <lineage>
        <taxon>Bacteria</taxon>
        <taxon>Pseudomonadati</taxon>
        <taxon>Spirochaetota</taxon>
        <taxon>Spirochaetia</taxon>
        <taxon>Spirochaetales</taxon>
        <taxon>Spirochaetaceae</taxon>
        <taxon>Salinispira</taxon>
    </lineage>
</organism>
<dbReference type="InterPro" id="IPR050406">
    <property type="entry name" value="FGGY_Carb_Kinase"/>
</dbReference>
<evidence type="ECO:0000256" key="3">
    <source>
        <dbReference type="ARBA" id="ARBA00022777"/>
    </source>
</evidence>